<dbReference type="InterPro" id="IPR001789">
    <property type="entry name" value="Sig_transdc_resp-reg_receiver"/>
</dbReference>
<sequence length="230" mass="25544">MKLLVIEDEDKLGEYLRGGLTQEGFVVDLVRDGVDGLHQASEGAYDLVLLDGVLPGIDGLAVLAALRQQDHTRTLPVLMLTARAEVEDRVRGLQAGADDYLVKPFAFSELVARIQALLRRASATPVAEATVLKLADLEVDLLRRKAHRAGQRLDLTPKEFSLLTLLLRRQGQVLSRTELAEQVWDMNFDSGTNVVEVAVRRLRTKLDRPFDAPLLHTVRGMGYVLETREA</sequence>
<feature type="modified residue" description="4-aspartylphosphate" evidence="6">
    <location>
        <position position="51"/>
    </location>
</feature>
<evidence type="ECO:0000313" key="11">
    <source>
        <dbReference type="Proteomes" id="UP000231501"/>
    </source>
</evidence>
<dbReference type="InterPro" id="IPR016032">
    <property type="entry name" value="Sig_transdc_resp-reg_C-effctor"/>
</dbReference>
<dbReference type="Gene3D" id="6.10.250.690">
    <property type="match status" value="1"/>
</dbReference>
<keyword evidence="11" id="KW-1185">Reference proteome</keyword>
<evidence type="ECO:0000313" key="10">
    <source>
        <dbReference type="EMBL" id="PIM51775.1"/>
    </source>
</evidence>
<dbReference type="Gene3D" id="3.40.50.2300">
    <property type="match status" value="1"/>
</dbReference>
<dbReference type="GO" id="GO:0000976">
    <property type="term" value="F:transcription cis-regulatory region binding"/>
    <property type="evidence" value="ECO:0007669"/>
    <property type="project" value="TreeGrafter"/>
</dbReference>
<evidence type="ECO:0000256" key="7">
    <source>
        <dbReference type="PROSITE-ProRule" id="PRU01091"/>
    </source>
</evidence>
<keyword evidence="2" id="KW-0902">Two-component regulatory system</keyword>
<dbReference type="Pfam" id="PF00486">
    <property type="entry name" value="Trans_reg_C"/>
    <property type="match status" value="1"/>
</dbReference>
<evidence type="ECO:0000256" key="4">
    <source>
        <dbReference type="ARBA" id="ARBA00023125"/>
    </source>
</evidence>
<organism evidence="10 11">
    <name type="scientific">Roseateles chitinivorans</name>
    <dbReference type="NCBI Taxonomy" id="2917965"/>
    <lineage>
        <taxon>Bacteria</taxon>
        <taxon>Pseudomonadati</taxon>
        <taxon>Pseudomonadota</taxon>
        <taxon>Betaproteobacteria</taxon>
        <taxon>Burkholderiales</taxon>
        <taxon>Sphaerotilaceae</taxon>
        <taxon>Roseateles</taxon>
    </lineage>
</organism>
<dbReference type="Pfam" id="PF00072">
    <property type="entry name" value="Response_reg"/>
    <property type="match status" value="1"/>
</dbReference>
<dbReference type="RefSeq" id="WP_099862968.1">
    <property type="nucleotide sequence ID" value="NZ_PEOG01000053.1"/>
</dbReference>
<keyword evidence="5" id="KW-0804">Transcription</keyword>
<keyword evidence="1 6" id="KW-0597">Phosphoprotein</keyword>
<dbReference type="PANTHER" id="PTHR48111:SF76">
    <property type="entry name" value="TWO-COMPONENT RESPONSE REGULATOR"/>
    <property type="match status" value="1"/>
</dbReference>
<dbReference type="PANTHER" id="PTHR48111">
    <property type="entry name" value="REGULATOR OF RPOS"/>
    <property type="match status" value="1"/>
</dbReference>
<dbReference type="OrthoDB" id="9802426at2"/>
<evidence type="ECO:0000259" key="9">
    <source>
        <dbReference type="PROSITE" id="PS51755"/>
    </source>
</evidence>
<evidence type="ECO:0000259" key="8">
    <source>
        <dbReference type="PROSITE" id="PS50110"/>
    </source>
</evidence>
<protein>
    <submittedName>
        <fullName evidence="10">DNA-binding response regulator</fullName>
    </submittedName>
</protein>
<keyword evidence="3" id="KW-0805">Transcription regulation</keyword>
<dbReference type="GO" id="GO:0000156">
    <property type="term" value="F:phosphorelay response regulator activity"/>
    <property type="evidence" value="ECO:0007669"/>
    <property type="project" value="TreeGrafter"/>
</dbReference>
<dbReference type="InterPro" id="IPR011006">
    <property type="entry name" value="CheY-like_superfamily"/>
</dbReference>
<dbReference type="CDD" id="cd00383">
    <property type="entry name" value="trans_reg_C"/>
    <property type="match status" value="1"/>
</dbReference>
<dbReference type="GO" id="GO:0006355">
    <property type="term" value="P:regulation of DNA-templated transcription"/>
    <property type="evidence" value="ECO:0007669"/>
    <property type="project" value="InterPro"/>
</dbReference>
<feature type="domain" description="Response regulatory" evidence="8">
    <location>
        <begin position="2"/>
        <end position="118"/>
    </location>
</feature>
<dbReference type="InterPro" id="IPR001867">
    <property type="entry name" value="OmpR/PhoB-type_DNA-bd"/>
</dbReference>
<evidence type="ECO:0000256" key="6">
    <source>
        <dbReference type="PROSITE-ProRule" id="PRU00169"/>
    </source>
</evidence>
<dbReference type="Gene3D" id="1.10.10.10">
    <property type="entry name" value="Winged helix-like DNA-binding domain superfamily/Winged helix DNA-binding domain"/>
    <property type="match status" value="1"/>
</dbReference>
<dbReference type="GO" id="GO:0005829">
    <property type="term" value="C:cytosol"/>
    <property type="evidence" value="ECO:0007669"/>
    <property type="project" value="TreeGrafter"/>
</dbReference>
<dbReference type="EMBL" id="PEOG01000053">
    <property type="protein sequence ID" value="PIM51775.1"/>
    <property type="molecule type" value="Genomic_DNA"/>
</dbReference>
<dbReference type="PROSITE" id="PS50110">
    <property type="entry name" value="RESPONSE_REGULATORY"/>
    <property type="match status" value="1"/>
</dbReference>
<dbReference type="SMART" id="SM00862">
    <property type="entry name" value="Trans_reg_C"/>
    <property type="match status" value="1"/>
</dbReference>
<comment type="caution">
    <text evidence="10">The sequence shown here is derived from an EMBL/GenBank/DDBJ whole genome shotgun (WGS) entry which is preliminary data.</text>
</comment>
<dbReference type="InterPro" id="IPR036388">
    <property type="entry name" value="WH-like_DNA-bd_sf"/>
</dbReference>
<dbReference type="Proteomes" id="UP000231501">
    <property type="component" value="Unassembled WGS sequence"/>
</dbReference>
<keyword evidence="4 7" id="KW-0238">DNA-binding</keyword>
<feature type="DNA-binding region" description="OmpR/PhoB-type" evidence="7">
    <location>
        <begin position="129"/>
        <end position="227"/>
    </location>
</feature>
<dbReference type="InterPro" id="IPR006291">
    <property type="entry name" value="CusR-like"/>
</dbReference>
<reference evidence="10 11" key="1">
    <citation type="submission" date="2017-11" db="EMBL/GenBank/DDBJ databases">
        <title>Draft genome sequence of Mitsuaria sp. HWN-4.</title>
        <authorList>
            <person name="Gundlapally S.R."/>
        </authorList>
    </citation>
    <scope>NUCLEOTIDE SEQUENCE [LARGE SCALE GENOMIC DNA]</scope>
    <source>
        <strain evidence="10 11">HWN-4</strain>
    </source>
</reference>
<dbReference type="PROSITE" id="PS51755">
    <property type="entry name" value="OMPR_PHOB"/>
    <property type="match status" value="1"/>
</dbReference>
<evidence type="ECO:0000256" key="1">
    <source>
        <dbReference type="ARBA" id="ARBA00022553"/>
    </source>
</evidence>
<dbReference type="FunFam" id="1.10.10.10:FF:000005">
    <property type="entry name" value="Two-component system response regulator"/>
    <property type="match status" value="1"/>
</dbReference>
<evidence type="ECO:0000256" key="5">
    <source>
        <dbReference type="ARBA" id="ARBA00023163"/>
    </source>
</evidence>
<accession>A0A2G9C600</accession>
<dbReference type="SMART" id="SM00448">
    <property type="entry name" value="REC"/>
    <property type="match status" value="1"/>
</dbReference>
<proteinExistence type="predicted"/>
<dbReference type="GO" id="GO:0032993">
    <property type="term" value="C:protein-DNA complex"/>
    <property type="evidence" value="ECO:0007669"/>
    <property type="project" value="TreeGrafter"/>
</dbReference>
<dbReference type="InterPro" id="IPR039420">
    <property type="entry name" value="WalR-like"/>
</dbReference>
<evidence type="ECO:0000256" key="2">
    <source>
        <dbReference type="ARBA" id="ARBA00023012"/>
    </source>
</evidence>
<dbReference type="SUPFAM" id="SSF46894">
    <property type="entry name" value="C-terminal effector domain of the bipartite response regulators"/>
    <property type="match status" value="1"/>
</dbReference>
<dbReference type="SUPFAM" id="SSF52172">
    <property type="entry name" value="CheY-like"/>
    <property type="match status" value="1"/>
</dbReference>
<dbReference type="NCBIfam" id="TIGR01387">
    <property type="entry name" value="cztR_silR_copR"/>
    <property type="match status" value="1"/>
</dbReference>
<feature type="domain" description="OmpR/PhoB-type" evidence="9">
    <location>
        <begin position="129"/>
        <end position="227"/>
    </location>
</feature>
<name>A0A2G9C600_9BURK</name>
<dbReference type="AlphaFoldDB" id="A0A2G9C600"/>
<dbReference type="CDD" id="cd19935">
    <property type="entry name" value="REC_OmpR_CusR-like"/>
    <property type="match status" value="1"/>
</dbReference>
<gene>
    <name evidence="10" type="ORF">CS062_17955</name>
</gene>
<evidence type="ECO:0000256" key="3">
    <source>
        <dbReference type="ARBA" id="ARBA00023015"/>
    </source>
</evidence>